<keyword evidence="3" id="KW-0314">Glutamate biosynthesis</keyword>
<dbReference type="InterPro" id="IPR023753">
    <property type="entry name" value="FAD/NAD-binding_dom"/>
</dbReference>
<dbReference type="Proteomes" id="UP001595685">
    <property type="component" value="Unassembled WGS sequence"/>
</dbReference>
<dbReference type="InterPro" id="IPR009051">
    <property type="entry name" value="Helical_ferredxn"/>
</dbReference>
<dbReference type="PANTHER" id="PTHR43100:SF1">
    <property type="entry name" value="GLUTAMATE SYNTHASE [NADPH] SMALL CHAIN"/>
    <property type="match status" value="1"/>
</dbReference>
<dbReference type="PROSITE" id="PS51379">
    <property type="entry name" value="4FE4S_FER_2"/>
    <property type="match status" value="1"/>
</dbReference>
<evidence type="ECO:0000313" key="7">
    <source>
        <dbReference type="Proteomes" id="UP001595685"/>
    </source>
</evidence>
<dbReference type="RefSeq" id="WP_340295472.1">
    <property type="nucleotide sequence ID" value="NZ_JBBEOI010000245.1"/>
</dbReference>
<proteinExistence type="predicted"/>
<dbReference type="Pfam" id="PF07992">
    <property type="entry name" value="Pyr_redox_2"/>
    <property type="match status" value="1"/>
</dbReference>
<evidence type="ECO:0000259" key="5">
    <source>
        <dbReference type="PROSITE" id="PS51379"/>
    </source>
</evidence>
<gene>
    <name evidence="6" type="ORF">ACFOLH_01435</name>
</gene>
<comment type="pathway">
    <text evidence="4">Amino-acid biosynthesis.</text>
</comment>
<evidence type="ECO:0000256" key="1">
    <source>
        <dbReference type="ARBA" id="ARBA00022605"/>
    </source>
</evidence>
<dbReference type="Pfam" id="PF14691">
    <property type="entry name" value="Fer4_20"/>
    <property type="match status" value="1"/>
</dbReference>
<organism evidence="6 7">
    <name type="scientific">Aquipuribacter hungaricus</name>
    <dbReference type="NCBI Taxonomy" id="545624"/>
    <lineage>
        <taxon>Bacteria</taxon>
        <taxon>Bacillati</taxon>
        <taxon>Actinomycetota</taxon>
        <taxon>Actinomycetes</taxon>
        <taxon>Micrococcales</taxon>
        <taxon>Intrasporangiaceae</taxon>
        <taxon>Aquipuribacter</taxon>
    </lineage>
</organism>
<evidence type="ECO:0000256" key="3">
    <source>
        <dbReference type="ARBA" id="ARBA00023164"/>
    </source>
</evidence>
<dbReference type="SUPFAM" id="SSF46548">
    <property type="entry name" value="alpha-helical ferredoxin"/>
    <property type="match status" value="1"/>
</dbReference>
<keyword evidence="7" id="KW-1185">Reference proteome</keyword>
<dbReference type="PANTHER" id="PTHR43100">
    <property type="entry name" value="GLUTAMATE SYNTHASE [NADPH] SMALL CHAIN"/>
    <property type="match status" value="1"/>
</dbReference>
<sequence>MPVDPWGFTKTPRQDMPKRPVALRLRDFDPVYARQQEDVVRQQASRCMGCGVPFCHQGCPLGNLIPEWNELVLDADWQRAIDRLHATNNFPEFTGWLCPAPCEAACVLAISDDPVSIKQIELSIIDKAWDSGWVVPLPPERMTSHTAAVVGSGPAGLAAAQQLTRVGWTVVVYERSDEVGGLLRYGIPDFKMPKRAIDRRIEQMRAEGTRFVTGVEVGSEAMPVSRLRRQFDAVVLAVGALAPRELDVPGRELDGVVQAMDYLPEANRYVAGKAPDVPVTARGKHVVVIGGGDTAADCLGTANRQGAESVTVLDHNPTPPVVRDAVSNPWPQWTRVHRKGPAHEEGVVESWATQTVCFVGDDEGRVTHVRVRTVERTFDETGLRSFRAVEGSERDLPADLVLLATGFVGTGAEDLLGEAGVGVAGERGTVEVDDRWSTSADGVFSCGDATRGASLVVWAIADGRACAAAVDAAVRGSTRLPAPVGPRDRSL</sequence>
<name>A0ABV7WEV7_9MICO</name>
<dbReference type="NCBIfam" id="TIGR01317">
    <property type="entry name" value="GOGAT_sm_gam"/>
    <property type="match status" value="1"/>
</dbReference>
<reference evidence="7" key="1">
    <citation type="journal article" date="2019" name="Int. J. Syst. Evol. Microbiol.">
        <title>The Global Catalogue of Microorganisms (GCM) 10K type strain sequencing project: providing services to taxonomists for standard genome sequencing and annotation.</title>
        <authorList>
            <consortium name="The Broad Institute Genomics Platform"/>
            <consortium name="The Broad Institute Genome Sequencing Center for Infectious Disease"/>
            <person name="Wu L."/>
            <person name="Ma J."/>
        </authorList>
    </citation>
    <scope>NUCLEOTIDE SEQUENCE [LARGE SCALE GENOMIC DNA]</scope>
    <source>
        <strain evidence="7">NCAIM B.02333</strain>
    </source>
</reference>
<evidence type="ECO:0000256" key="2">
    <source>
        <dbReference type="ARBA" id="ARBA00023002"/>
    </source>
</evidence>
<keyword evidence="1" id="KW-0028">Amino-acid biosynthesis</keyword>
<comment type="caution">
    <text evidence="6">The sequence shown here is derived from an EMBL/GenBank/DDBJ whole genome shotgun (WGS) entry which is preliminary data.</text>
</comment>
<protein>
    <submittedName>
        <fullName evidence="6">Glutamate synthase subunit beta</fullName>
    </submittedName>
</protein>
<evidence type="ECO:0000313" key="6">
    <source>
        <dbReference type="EMBL" id="MFC3686998.1"/>
    </source>
</evidence>
<feature type="domain" description="4Fe-4S ferredoxin-type" evidence="5">
    <location>
        <begin position="38"/>
        <end position="69"/>
    </location>
</feature>
<dbReference type="Gene3D" id="3.50.50.60">
    <property type="entry name" value="FAD/NAD(P)-binding domain"/>
    <property type="match status" value="2"/>
</dbReference>
<dbReference type="InterPro" id="IPR036188">
    <property type="entry name" value="FAD/NAD-bd_sf"/>
</dbReference>
<dbReference type="SUPFAM" id="SSF51971">
    <property type="entry name" value="Nucleotide-binding domain"/>
    <property type="match status" value="2"/>
</dbReference>
<dbReference type="Gene3D" id="1.10.1060.10">
    <property type="entry name" value="Alpha-helical ferredoxin"/>
    <property type="match status" value="1"/>
</dbReference>
<dbReference type="EMBL" id="JBHRWW010000001">
    <property type="protein sequence ID" value="MFC3686998.1"/>
    <property type="molecule type" value="Genomic_DNA"/>
</dbReference>
<dbReference type="InterPro" id="IPR006005">
    <property type="entry name" value="Glut_synth_ssu1"/>
</dbReference>
<keyword evidence="2" id="KW-0560">Oxidoreductase</keyword>
<dbReference type="PRINTS" id="PR00419">
    <property type="entry name" value="ADXRDTASE"/>
</dbReference>
<dbReference type="InterPro" id="IPR028261">
    <property type="entry name" value="DPD_II"/>
</dbReference>
<accession>A0ABV7WEV7</accession>
<dbReference type="InterPro" id="IPR051394">
    <property type="entry name" value="Glutamate_Synthase"/>
</dbReference>
<dbReference type="InterPro" id="IPR017896">
    <property type="entry name" value="4Fe4S_Fe-S-bd"/>
</dbReference>
<evidence type="ECO:0000256" key="4">
    <source>
        <dbReference type="ARBA" id="ARBA00029440"/>
    </source>
</evidence>